<proteinExistence type="predicted"/>
<reference evidence="4" key="1">
    <citation type="journal article" date="2015" name="Genome Announc.">
        <title>Draft genome sequence of the cellulolytic fungus Chaetomium globosum.</title>
        <authorList>
            <person name="Cuomo C.A."/>
            <person name="Untereiner W.A."/>
            <person name="Ma L.-J."/>
            <person name="Grabherr M."/>
            <person name="Birren B.W."/>
        </authorList>
    </citation>
    <scope>NUCLEOTIDE SEQUENCE [LARGE SCALE GENOMIC DNA]</scope>
    <source>
        <strain evidence="4">ATCC 6205 / CBS 148.51 / DSM 1962 / NBRC 6347 / NRRL 1970</strain>
    </source>
</reference>
<dbReference type="EMBL" id="CH408033">
    <property type="protein sequence ID" value="EAQ86649.1"/>
    <property type="molecule type" value="Genomic_DNA"/>
</dbReference>
<dbReference type="AlphaFoldDB" id="Q2GVV2"/>
<dbReference type="RefSeq" id="XP_001225558.1">
    <property type="nucleotide sequence ID" value="XM_001225557.1"/>
</dbReference>
<dbReference type="InParanoid" id="Q2GVV2"/>
<dbReference type="HOGENOM" id="CLU_2096601_0_0_1"/>
<sequence>MGLTVNPMGLFVFVVELGIVCGSESTPGAGGRAGPDAGRAWRSTGAAMWRVSTADLGRPFRSEGRAGVHPRLANPAEHQGEQLPAAREKRGNWLSSALVSAQIKVDFIVDAGIPAR</sequence>
<keyword evidence="2" id="KW-0732">Signal</keyword>
<feature type="region of interest" description="Disordered" evidence="1">
    <location>
        <begin position="60"/>
        <end position="87"/>
    </location>
</feature>
<keyword evidence="4" id="KW-1185">Reference proteome</keyword>
<evidence type="ECO:0000256" key="2">
    <source>
        <dbReference type="SAM" id="SignalP"/>
    </source>
</evidence>
<feature type="signal peptide" evidence="2">
    <location>
        <begin position="1"/>
        <end position="22"/>
    </location>
</feature>
<evidence type="ECO:0000313" key="3">
    <source>
        <dbReference type="EMBL" id="EAQ86649.1"/>
    </source>
</evidence>
<accession>Q2GVV2</accession>
<gene>
    <name evidence="3" type="ORF">CHGG_07902</name>
</gene>
<feature type="chain" id="PRO_5004208669" evidence="2">
    <location>
        <begin position="23"/>
        <end position="116"/>
    </location>
</feature>
<dbReference type="VEuPathDB" id="FungiDB:CHGG_07902"/>
<dbReference type="GeneID" id="4394316"/>
<dbReference type="Proteomes" id="UP000001056">
    <property type="component" value="Unassembled WGS sequence"/>
</dbReference>
<name>Q2GVV2_CHAGB</name>
<evidence type="ECO:0000313" key="4">
    <source>
        <dbReference type="Proteomes" id="UP000001056"/>
    </source>
</evidence>
<organism evidence="3 4">
    <name type="scientific">Chaetomium globosum (strain ATCC 6205 / CBS 148.51 / DSM 1962 / NBRC 6347 / NRRL 1970)</name>
    <name type="common">Soil fungus</name>
    <dbReference type="NCBI Taxonomy" id="306901"/>
    <lineage>
        <taxon>Eukaryota</taxon>
        <taxon>Fungi</taxon>
        <taxon>Dikarya</taxon>
        <taxon>Ascomycota</taxon>
        <taxon>Pezizomycotina</taxon>
        <taxon>Sordariomycetes</taxon>
        <taxon>Sordariomycetidae</taxon>
        <taxon>Sordariales</taxon>
        <taxon>Chaetomiaceae</taxon>
        <taxon>Chaetomium</taxon>
    </lineage>
</organism>
<evidence type="ECO:0000256" key="1">
    <source>
        <dbReference type="SAM" id="MobiDB-lite"/>
    </source>
</evidence>
<protein>
    <submittedName>
        <fullName evidence="3">Uncharacterized protein</fullName>
    </submittedName>
</protein>